<comment type="caution">
    <text evidence="2">The sequence shown here is derived from an EMBL/GenBank/DDBJ whole genome shotgun (WGS) entry which is preliminary data.</text>
</comment>
<sequence>MISYKDYEKQVYDWLMSKHNKNEKFTFSVRQKANKGAELNYFIGTEKSNYFSTTFWFIPVAYPGSSSDLINLVFKINKNEISYNIQFNQTKNPENKQNQLALDLIKNIRLKLESFGDRFSRSEDAHKMEFSQVSSNKQYINFESMVFDLEDDLDKIIPIVDTEIQNIKVKDNTFIAHRFSTEEQNKMFKKMGERFKNYKSHDVTFDLIDDTIEEVVDITSLELKNQPLNQILYGPPGTGKTYNSINRSLSILEHKSELEINLENRVDLKRRFDDYIKNGQIVFTTFHQSMSYEDFIEGIKPETKNEKVTYEIIDGVFKKLCKEASAKKISKNFDDSYSRFIEEVMTKGSLLLETPTHKKKFKVIINSNETAVAIPETEKGTNMGVTKEMARDYVVNGSIRDWKPYTTSIGEYIKKHYPVEVEDIANSNKKFVLIIDEINRGNVSQIFGELITLIEEDKRLGKDEALEVTLPYSKDKFGVPANLHIIGTMNTADRSVESLDSALRRRFSFEEMEPKPYLIKTTGKSGRMKGLVDGIDLEELLNTINTRIEKLIDKDHRIGHSYFLKVHDSASLHHSFKNEIIPLLEEYFFGDFGKIGLVLGSSFVEKINHTFSFAKFDEYDTDIQEDLKQKSVFKIRKETDWKFSEI</sequence>
<dbReference type="InterPro" id="IPR052934">
    <property type="entry name" value="Methyl-DNA_Rec/Restrict_Enz"/>
</dbReference>
<accession>A0A1B9E959</accession>
<name>A0A1B9E959_9FLAO</name>
<dbReference type="OrthoDB" id="9781481at2"/>
<dbReference type="AlphaFoldDB" id="A0A1B9E959"/>
<dbReference type="SUPFAM" id="SSF52540">
    <property type="entry name" value="P-loop containing nucleoside triphosphate hydrolases"/>
    <property type="match status" value="1"/>
</dbReference>
<gene>
    <name evidence="2" type="ORF">LPBF_02515</name>
</gene>
<dbReference type="EMBL" id="LVEP01000011">
    <property type="protein sequence ID" value="OCB78418.1"/>
    <property type="molecule type" value="Genomic_DNA"/>
</dbReference>
<dbReference type="InterPro" id="IPR027417">
    <property type="entry name" value="P-loop_NTPase"/>
</dbReference>
<dbReference type="Gene3D" id="3.40.50.300">
    <property type="entry name" value="P-loop containing nucleotide triphosphate hydrolases"/>
    <property type="match status" value="2"/>
</dbReference>
<dbReference type="InterPro" id="IPR011704">
    <property type="entry name" value="ATPase_dyneun-rel_AAA"/>
</dbReference>
<protein>
    <recommendedName>
        <fullName evidence="1">ATPase dynein-related AAA domain-containing protein</fullName>
    </recommendedName>
</protein>
<reference evidence="2 3" key="1">
    <citation type="submission" date="2016-03" db="EMBL/GenBank/DDBJ databases">
        <authorList>
            <person name="Ploux O."/>
        </authorList>
    </citation>
    <scope>NUCLEOTIDE SEQUENCE [LARGE SCALE GENOMIC DNA]</scope>
    <source>
        <strain evidence="2 3">LPB0076</strain>
    </source>
</reference>
<keyword evidence="3" id="KW-1185">Reference proteome</keyword>
<dbReference type="STRING" id="1763534.GCA_001831475_02351"/>
<evidence type="ECO:0000313" key="3">
    <source>
        <dbReference type="Proteomes" id="UP000093510"/>
    </source>
</evidence>
<dbReference type="GO" id="GO:0005524">
    <property type="term" value="F:ATP binding"/>
    <property type="evidence" value="ECO:0007669"/>
    <property type="project" value="InterPro"/>
</dbReference>
<dbReference type="PANTHER" id="PTHR37291:SF1">
    <property type="entry name" value="TYPE IV METHYL-DIRECTED RESTRICTION ENZYME ECOKMCRB SUBUNIT"/>
    <property type="match status" value="1"/>
</dbReference>
<evidence type="ECO:0000313" key="2">
    <source>
        <dbReference type="EMBL" id="OCB78418.1"/>
    </source>
</evidence>
<evidence type="ECO:0000259" key="1">
    <source>
        <dbReference type="Pfam" id="PF07728"/>
    </source>
</evidence>
<proteinExistence type="predicted"/>
<organism evidence="2 3">
    <name type="scientific">Flavobacterium crassostreae</name>
    <dbReference type="NCBI Taxonomy" id="1763534"/>
    <lineage>
        <taxon>Bacteria</taxon>
        <taxon>Pseudomonadati</taxon>
        <taxon>Bacteroidota</taxon>
        <taxon>Flavobacteriia</taxon>
        <taxon>Flavobacteriales</taxon>
        <taxon>Flavobacteriaceae</taxon>
        <taxon>Flavobacterium</taxon>
    </lineage>
</organism>
<dbReference type="PANTHER" id="PTHR37291">
    <property type="entry name" value="5-METHYLCYTOSINE-SPECIFIC RESTRICTION ENZYME B"/>
    <property type="match status" value="1"/>
</dbReference>
<dbReference type="RefSeq" id="WP_078055242.1">
    <property type="nucleotide sequence ID" value="NZ_CP017688.1"/>
</dbReference>
<feature type="domain" description="ATPase dynein-related AAA" evidence="1">
    <location>
        <begin position="426"/>
        <end position="507"/>
    </location>
</feature>
<dbReference type="Pfam" id="PF07728">
    <property type="entry name" value="AAA_5"/>
    <property type="match status" value="1"/>
</dbReference>
<dbReference type="Proteomes" id="UP000093510">
    <property type="component" value="Unassembled WGS sequence"/>
</dbReference>
<dbReference type="GO" id="GO:0016887">
    <property type="term" value="F:ATP hydrolysis activity"/>
    <property type="evidence" value="ECO:0007669"/>
    <property type="project" value="InterPro"/>
</dbReference>